<dbReference type="NCBIfam" id="TIGR00254">
    <property type="entry name" value="GGDEF"/>
    <property type="match status" value="1"/>
</dbReference>
<dbReference type="InterPro" id="IPR013656">
    <property type="entry name" value="PAS_4"/>
</dbReference>
<dbReference type="InterPro" id="IPR043128">
    <property type="entry name" value="Rev_trsase/Diguanyl_cyclase"/>
</dbReference>
<dbReference type="SUPFAM" id="SSF55073">
    <property type="entry name" value="Nucleotide cyclase"/>
    <property type="match status" value="1"/>
</dbReference>
<name>A0A6B9G9F7_PANCY</name>
<keyword evidence="3" id="KW-0614">Plasmid</keyword>
<dbReference type="InterPro" id="IPR000700">
    <property type="entry name" value="PAS-assoc_C"/>
</dbReference>
<feature type="domain" description="GGDEF" evidence="2">
    <location>
        <begin position="171"/>
        <end position="303"/>
    </location>
</feature>
<dbReference type="PROSITE" id="PS50113">
    <property type="entry name" value="PAC"/>
    <property type="match status" value="1"/>
</dbReference>
<dbReference type="PROSITE" id="PS50887">
    <property type="entry name" value="GGDEF"/>
    <property type="match status" value="1"/>
</dbReference>
<accession>A0A6B9G9F7</accession>
<dbReference type="NCBIfam" id="TIGR00229">
    <property type="entry name" value="sensory_box"/>
    <property type="match status" value="1"/>
</dbReference>
<dbReference type="Pfam" id="PF08448">
    <property type="entry name" value="PAS_4"/>
    <property type="match status" value="1"/>
</dbReference>
<reference evidence="3 4" key="1">
    <citation type="submission" date="2017-11" db="EMBL/GenBank/DDBJ databases">
        <title>Genome sequence of Pantoea cypripedii NE1.</title>
        <authorList>
            <person name="Nascimento F.X."/>
        </authorList>
    </citation>
    <scope>NUCLEOTIDE SEQUENCE [LARGE SCALE GENOMIC DNA]</scope>
    <source>
        <strain evidence="3 4">NE1</strain>
        <plasmid evidence="4">pne1b</plasmid>
    </source>
</reference>
<dbReference type="PANTHER" id="PTHR44757:SF2">
    <property type="entry name" value="BIOFILM ARCHITECTURE MAINTENANCE PROTEIN MBAA"/>
    <property type="match status" value="1"/>
</dbReference>
<dbReference type="InterPro" id="IPR035965">
    <property type="entry name" value="PAS-like_dom_sf"/>
</dbReference>
<dbReference type="CDD" id="cd01949">
    <property type="entry name" value="GGDEF"/>
    <property type="match status" value="1"/>
</dbReference>
<dbReference type="Pfam" id="PF00990">
    <property type="entry name" value="GGDEF"/>
    <property type="match status" value="1"/>
</dbReference>
<dbReference type="EMBL" id="CP024770">
    <property type="protein sequence ID" value="QGY32493.1"/>
    <property type="molecule type" value="Genomic_DNA"/>
</dbReference>
<feature type="domain" description="PAC" evidence="1">
    <location>
        <begin position="85"/>
        <end position="139"/>
    </location>
</feature>
<dbReference type="RefSeq" id="WP_208718384.1">
    <property type="nucleotide sequence ID" value="NZ_CP024770.1"/>
</dbReference>
<dbReference type="InterPro" id="IPR052155">
    <property type="entry name" value="Biofilm_reg_signaling"/>
</dbReference>
<evidence type="ECO:0000259" key="1">
    <source>
        <dbReference type="PROSITE" id="PS50113"/>
    </source>
</evidence>
<gene>
    <name evidence="3" type="ORF">CUN67_26345</name>
</gene>
<evidence type="ECO:0000313" key="3">
    <source>
        <dbReference type="EMBL" id="QGY32493.1"/>
    </source>
</evidence>
<dbReference type="InterPro" id="IPR000160">
    <property type="entry name" value="GGDEF_dom"/>
</dbReference>
<sequence length="312" mass="34042">MNASLSLPVCSSEKIALLTDMLNVSVDCIKVIDTSGRLIFMNRSGCEALGVSVDEKEFGMEWIALLPESVYRKGRVALKKAVGGECSGFRGMSVLPDGSVTHWDNMLTPVLDGTGKTTSILCVSRNITLQVQAEEKLKLSSETDPLTGLPNRRMFKKHLKTILSKARRCNVQAGVLFIDLDNFKSINDTLGHAAGDKALTQFAADLKKISPATVFISRLGGDEFAVVIEDADPDILSDYAARVLRQVRRQVRFGHVHADFGLTIGAAAYPEHGATTDELMKCADMAMYQQKLNGKNGFRLFNEADELVKKAG</sequence>
<dbReference type="Gene3D" id="3.30.70.270">
    <property type="match status" value="1"/>
</dbReference>
<dbReference type="AlphaFoldDB" id="A0A6B9G9F7"/>
<dbReference type="InterPro" id="IPR029787">
    <property type="entry name" value="Nucleotide_cyclase"/>
</dbReference>
<dbReference type="PANTHER" id="PTHR44757">
    <property type="entry name" value="DIGUANYLATE CYCLASE DGCP"/>
    <property type="match status" value="1"/>
</dbReference>
<organism evidence="3 4">
    <name type="scientific">Pantoea cypripedii</name>
    <name type="common">Pectobacterium cypripedii</name>
    <name type="synonym">Erwinia cypripedii</name>
    <dbReference type="NCBI Taxonomy" id="55209"/>
    <lineage>
        <taxon>Bacteria</taxon>
        <taxon>Pseudomonadati</taxon>
        <taxon>Pseudomonadota</taxon>
        <taxon>Gammaproteobacteria</taxon>
        <taxon>Enterobacterales</taxon>
        <taxon>Erwiniaceae</taxon>
        <taxon>Pantoea</taxon>
    </lineage>
</organism>
<dbReference type="SMART" id="SM00267">
    <property type="entry name" value="GGDEF"/>
    <property type="match status" value="1"/>
</dbReference>
<proteinExistence type="predicted"/>
<dbReference type="SUPFAM" id="SSF55785">
    <property type="entry name" value="PYP-like sensor domain (PAS domain)"/>
    <property type="match status" value="1"/>
</dbReference>
<evidence type="ECO:0000259" key="2">
    <source>
        <dbReference type="PROSITE" id="PS50887"/>
    </source>
</evidence>
<dbReference type="Proteomes" id="UP000502005">
    <property type="component" value="Plasmid pNE1B"/>
</dbReference>
<geneLocation type="plasmid" evidence="4">
    <name>pne1b</name>
</geneLocation>
<evidence type="ECO:0000313" key="4">
    <source>
        <dbReference type="Proteomes" id="UP000502005"/>
    </source>
</evidence>
<protein>
    <submittedName>
        <fullName evidence="3">Diguanylate cyclase</fullName>
    </submittedName>
</protein>
<dbReference type="InterPro" id="IPR000014">
    <property type="entry name" value="PAS"/>
</dbReference>
<dbReference type="Gene3D" id="3.30.450.20">
    <property type="entry name" value="PAS domain"/>
    <property type="match status" value="1"/>
</dbReference>